<dbReference type="Gene3D" id="3.40.50.300">
    <property type="entry name" value="P-loop containing nucleotide triphosphate hydrolases"/>
    <property type="match status" value="2"/>
</dbReference>
<dbReference type="InterPro" id="IPR038729">
    <property type="entry name" value="Rad50/SbcC_AAA"/>
</dbReference>
<feature type="coiled-coil region" evidence="1">
    <location>
        <begin position="206"/>
        <end position="233"/>
    </location>
</feature>
<dbReference type="Proteomes" id="UP000733744">
    <property type="component" value="Unassembled WGS sequence"/>
</dbReference>
<dbReference type="PANTHER" id="PTHR32114">
    <property type="entry name" value="ABC TRANSPORTER ABCH.3"/>
    <property type="match status" value="1"/>
</dbReference>
<dbReference type="SUPFAM" id="SSF52540">
    <property type="entry name" value="P-loop containing nucleoside triphosphate hydrolases"/>
    <property type="match status" value="1"/>
</dbReference>
<sequence length="660" mass="74139">MAKLTITQISIENLGPFRERQTLDLYGQSSRPVTLIKALNGSGKTTLLTALQIGLYGYKAINPGRRLEYDQLVAGLQRKDAYGNAVIEVTVAVELGANSQTLTIRREWMPRGTNLQEKFSVLNNGMVDLEFSETWDEFINGILPAELVKLFFFDGEKIEALANPDLLPDLLRRATEVFLGLGGIDALSNDLKAIERRGSNKKGDGFDEIRSQAEEFDSQLKQVEDEIAMLTQRQASALLDLDKAQQKLEQFTFEAQRKGLNAYQQAAELKSQVKSTEEQHKQARANLANALEDPLLPLAWLGPFWNHYAEQWQQDRQAHHATLLIDEFAKRDRRILQALTNAVPEASQSIAELLKQDLAQFSANNRHTPILQPGADPAEIEPRLAQARSQLKKSLANIEQAAHALEKAQQSIGQIPAEKQLSEIFEELQNRTKAVSSAEAELHRLNKILTENRASQLNLESRLNGAMQRLRTELKESALESKAMEASARAKKALAIFRERLLASKAHWLAEMITAEFKQLLRKRNLISQVLIDPTTYEVSIQDSNGHTLPMERLSAGERQLLAISVLSALIRERKGRFPVVVDTPLARLDRQHREALIHNFFAKISHQVLVLSTDEEVEGPVYDALQHHMSREYALTFDDVKNCTIASLKPIQTLAEATP</sequence>
<name>A0ABY3CCZ6_9GAMM</name>
<comment type="caution">
    <text evidence="3">The sequence shown here is derived from an EMBL/GenBank/DDBJ whole genome shotgun (WGS) entry which is preliminary data.</text>
</comment>
<organism evidence="3 4">
    <name type="scientific">Candidatus Methylobacter oryzae</name>
    <dbReference type="NCBI Taxonomy" id="2497749"/>
    <lineage>
        <taxon>Bacteria</taxon>
        <taxon>Pseudomonadati</taxon>
        <taxon>Pseudomonadota</taxon>
        <taxon>Gammaproteobacteria</taxon>
        <taxon>Methylococcales</taxon>
        <taxon>Methylococcaceae</taxon>
        <taxon>Methylobacter</taxon>
    </lineage>
</organism>
<keyword evidence="4" id="KW-1185">Reference proteome</keyword>
<dbReference type="PANTHER" id="PTHR32114:SF2">
    <property type="entry name" value="ABC TRANSPORTER ABCH.3"/>
    <property type="match status" value="1"/>
</dbReference>
<feature type="coiled-coil region" evidence="1">
    <location>
        <begin position="384"/>
        <end position="411"/>
    </location>
</feature>
<feature type="coiled-coil region" evidence="1">
    <location>
        <begin position="266"/>
        <end position="293"/>
    </location>
</feature>
<evidence type="ECO:0000313" key="4">
    <source>
        <dbReference type="Proteomes" id="UP000733744"/>
    </source>
</evidence>
<accession>A0ABY3CCZ6</accession>
<protein>
    <submittedName>
        <fullName evidence="3">DNA sulfur modification protein DndD</fullName>
    </submittedName>
</protein>
<dbReference type="InterPro" id="IPR017599">
    <property type="entry name" value="DNA_S_DndD"/>
</dbReference>
<gene>
    <name evidence="3" type="primary">dndD</name>
    <name evidence="3" type="ORF">EKO24_006785</name>
</gene>
<dbReference type="NCBIfam" id="TIGR03185">
    <property type="entry name" value="DNA_S_dndD"/>
    <property type="match status" value="1"/>
</dbReference>
<evidence type="ECO:0000313" key="3">
    <source>
        <dbReference type="EMBL" id="TRW99038.1"/>
    </source>
</evidence>
<keyword evidence="1" id="KW-0175">Coiled coil</keyword>
<dbReference type="RefSeq" id="WP_127030698.1">
    <property type="nucleotide sequence ID" value="NZ_RYFG02000060.1"/>
</dbReference>
<evidence type="ECO:0000259" key="2">
    <source>
        <dbReference type="Pfam" id="PF13476"/>
    </source>
</evidence>
<dbReference type="EMBL" id="RYFG02000060">
    <property type="protein sequence ID" value="TRW99038.1"/>
    <property type="molecule type" value="Genomic_DNA"/>
</dbReference>
<dbReference type="Pfam" id="PF13476">
    <property type="entry name" value="AAA_23"/>
    <property type="match status" value="1"/>
</dbReference>
<proteinExistence type="predicted"/>
<dbReference type="InterPro" id="IPR027417">
    <property type="entry name" value="P-loop_NTPase"/>
</dbReference>
<evidence type="ECO:0000256" key="1">
    <source>
        <dbReference type="SAM" id="Coils"/>
    </source>
</evidence>
<feature type="domain" description="Rad50/SbcC-type AAA" evidence="2">
    <location>
        <begin position="8"/>
        <end position="233"/>
    </location>
</feature>
<reference evidence="3 4" key="1">
    <citation type="journal article" date="2019" name="Antonie Van Leeuwenhoek">
        <title>Description of 'Ca. Methylobacter oryzae' KRF1, a novel species from the environmentally important Methylobacter clade 2.</title>
        <authorList>
            <person name="Khatri K."/>
            <person name="Mohite J.A."/>
            <person name="Pandit P.S."/>
            <person name="Bahulikar R."/>
            <person name="Rahalkar M.C."/>
        </authorList>
    </citation>
    <scope>NUCLEOTIDE SEQUENCE [LARGE SCALE GENOMIC DNA]</scope>
    <source>
        <strain evidence="3 4">KRF1</strain>
    </source>
</reference>